<accession>A0AAJ6ZI88</accession>
<proteinExistence type="predicted"/>
<evidence type="ECO:0000256" key="2">
    <source>
        <dbReference type="SAM" id="Coils"/>
    </source>
</evidence>
<feature type="region of interest" description="Disordered" evidence="3">
    <location>
        <begin position="288"/>
        <end position="415"/>
    </location>
</feature>
<dbReference type="SMART" id="SM00343">
    <property type="entry name" value="ZnF_C2HC"/>
    <property type="match status" value="2"/>
</dbReference>
<dbReference type="GO" id="GO:0003676">
    <property type="term" value="F:nucleic acid binding"/>
    <property type="evidence" value="ECO:0007669"/>
    <property type="project" value="InterPro"/>
</dbReference>
<dbReference type="RefSeq" id="XP_013173113.1">
    <property type="nucleotide sequence ID" value="XM_013317659.1"/>
</dbReference>
<keyword evidence="1" id="KW-0862">Zinc</keyword>
<reference evidence="5" key="1">
    <citation type="submission" date="2025-08" db="UniProtKB">
        <authorList>
            <consortium name="RefSeq"/>
        </authorList>
    </citation>
    <scope>IDENTIFICATION</scope>
</reference>
<dbReference type="PROSITE" id="PS50158">
    <property type="entry name" value="ZF_CCHC"/>
    <property type="match status" value="2"/>
</dbReference>
<feature type="compositionally biased region" description="Polar residues" evidence="3">
    <location>
        <begin position="102"/>
        <end position="113"/>
    </location>
</feature>
<dbReference type="GeneID" id="106121831"/>
<keyword evidence="1" id="KW-0479">Metal-binding</keyword>
<organism evidence="5">
    <name type="scientific">Papilio xuthus</name>
    <name type="common">Asian swallowtail butterfly</name>
    <dbReference type="NCBI Taxonomy" id="66420"/>
    <lineage>
        <taxon>Eukaryota</taxon>
        <taxon>Metazoa</taxon>
        <taxon>Ecdysozoa</taxon>
        <taxon>Arthropoda</taxon>
        <taxon>Hexapoda</taxon>
        <taxon>Insecta</taxon>
        <taxon>Pterygota</taxon>
        <taxon>Neoptera</taxon>
        <taxon>Endopterygota</taxon>
        <taxon>Lepidoptera</taxon>
        <taxon>Glossata</taxon>
        <taxon>Ditrysia</taxon>
        <taxon>Papilionoidea</taxon>
        <taxon>Papilionidae</taxon>
        <taxon>Papilioninae</taxon>
        <taxon>Papilio</taxon>
    </lineage>
</organism>
<sequence>MVSVSSRFGSMESLDHDGPGRFWSEGRGQKRPRDLELSGSSTDTPTKAGHKRRGRGRPPTTGEYVGLAAAKESLRKATEAEIRARAEAEMLESVLDARKTRSSLTTTAGSSLDSRAENEDDTATTVLQRIGASLEVVEKVAKKSSNLKGTFVRALHDAVSAIKEDVAGLAQKSVSEETRTLQANNNRLQAEMSSLRKELAELRQEMEQVRKQGSANTCMDTTMEAVPVRPPKPQEETSIEDICRTVMVQVGGMLNARLASLEDRLLPERNLRPPLASDKKKMTTYATTAAKPTPAFSSNARVTAGTKAPPASPQPGPSGLSRQVPTVPPTKNKGKGSKKGAKAKKKKGSRTTGESSKPTSAAPVAQSQTLPPRPPNPDALEGNWVTVGKNGKAQRQKSKAAPVQASTSAPALPPQRLRVPRSSAVVVTLTEAAINKGLTYSGVLREAKAKLDLKEVIGVEAVQFRRAVTGATIIRIPGATSAPKADALAQKLQELYHNSEIKVSRPEKLVDVKIEGLDDATTSEEVKEAILKKGAGTCTGDQVRTGQLRQSRSGLYNIWAQVPVAAARKLTTGRFLVGWVAAKVTVGRPRELRCYRCLQQGHVASRCDAEDRSRLCYKCGQEGHKAASCPSQPSCILCTAAGKDAKHRLGSLQCSAPKKTVHRRALVEVARNAPPPSGEEMEVAEIAEN</sequence>
<feature type="domain" description="CCHC-type" evidence="4">
    <location>
        <begin position="593"/>
        <end position="607"/>
    </location>
</feature>
<feature type="coiled-coil region" evidence="2">
    <location>
        <begin position="171"/>
        <end position="212"/>
    </location>
</feature>
<feature type="domain" description="CCHC-type" evidence="4">
    <location>
        <begin position="616"/>
        <end position="631"/>
    </location>
</feature>
<feature type="compositionally biased region" description="Polar residues" evidence="3">
    <location>
        <begin position="350"/>
        <end position="370"/>
    </location>
</feature>
<keyword evidence="2" id="KW-0175">Coiled coil</keyword>
<name>A0AAJ6ZI88_PAPXU</name>
<gene>
    <name evidence="5" type="primary">LOC106121831</name>
</gene>
<dbReference type="GO" id="GO:0008270">
    <property type="term" value="F:zinc ion binding"/>
    <property type="evidence" value="ECO:0007669"/>
    <property type="project" value="UniProtKB-KW"/>
</dbReference>
<dbReference type="KEGG" id="pxu:106121831"/>
<evidence type="ECO:0000256" key="1">
    <source>
        <dbReference type="PROSITE-ProRule" id="PRU00047"/>
    </source>
</evidence>
<dbReference type="Proteomes" id="UP000694872">
    <property type="component" value="Unplaced"/>
</dbReference>
<feature type="compositionally biased region" description="Basic and acidic residues" evidence="3">
    <location>
        <begin position="27"/>
        <end position="36"/>
    </location>
</feature>
<feature type="region of interest" description="Disordered" evidence="3">
    <location>
        <begin position="99"/>
        <end position="120"/>
    </location>
</feature>
<keyword evidence="1" id="KW-0863">Zinc-finger</keyword>
<feature type="region of interest" description="Disordered" evidence="3">
    <location>
        <begin position="1"/>
        <end position="65"/>
    </location>
</feature>
<dbReference type="Gene3D" id="4.10.60.10">
    <property type="entry name" value="Zinc finger, CCHC-type"/>
    <property type="match status" value="1"/>
</dbReference>
<dbReference type="InterPro" id="IPR036875">
    <property type="entry name" value="Znf_CCHC_sf"/>
</dbReference>
<evidence type="ECO:0000259" key="4">
    <source>
        <dbReference type="PROSITE" id="PS50158"/>
    </source>
</evidence>
<evidence type="ECO:0000313" key="5">
    <source>
        <dbReference type="RefSeq" id="XP_013173113.1"/>
    </source>
</evidence>
<dbReference type="AlphaFoldDB" id="A0AAJ6ZI88"/>
<dbReference type="InterPro" id="IPR001878">
    <property type="entry name" value="Znf_CCHC"/>
</dbReference>
<dbReference type="SUPFAM" id="SSF57756">
    <property type="entry name" value="Retrovirus zinc finger-like domains"/>
    <property type="match status" value="1"/>
</dbReference>
<feature type="compositionally biased region" description="Basic residues" evidence="3">
    <location>
        <begin position="332"/>
        <end position="349"/>
    </location>
</feature>
<dbReference type="Pfam" id="PF00098">
    <property type="entry name" value="zf-CCHC"/>
    <property type="match status" value="1"/>
</dbReference>
<protein>
    <submittedName>
        <fullName evidence="5">Uncharacterized protein LOC106121831</fullName>
    </submittedName>
</protein>
<evidence type="ECO:0000256" key="3">
    <source>
        <dbReference type="SAM" id="MobiDB-lite"/>
    </source>
</evidence>